<comment type="function">
    <text evidence="3">Catalyzes the phosphorylation of the 3'-hydroxyl group of dephosphocoenzyme A to form coenzyme A.</text>
</comment>
<dbReference type="Pfam" id="PF01121">
    <property type="entry name" value="CoaE"/>
    <property type="match status" value="1"/>
</dbReference>
<keyword evidence="3" id="KW-0808">Transferase</keyword>
<evidence type="ECO:0000256" key="2">
    <source>
        <dbReference type="ARBA" id="ARBA00022840"/>
    </source>
</evidence>
<sequence>MKIISITGGVGSGKSEVLRVLQEEFDAEIIKADEVAHQLMEPGKKGYQHVVEALGDSFLNKDGSIDRKKLAALIFQNKEAVETMNAIIHPMAWEEIRYAINHSDKEIIVVEAALYDDDHNAMFDEIWYVYTSVENRIKRLMASRGYSEEKCRGIMANQASEDDYRSFATRVLDNNGGIEDIRKQIASFLGKED</sequence>
<dbReference type="InterPro" id="IPR027417">
    <property type="entry name" value="P-loop_NTPase"/>
</dbReference>
<comment type="subcellular location">
    <subcellularLocation>
        <location evidence="3">Cytoplasm</location>
    </subcellularLocation>
</comment>
<evidence type="ECO:0000313" key="5">
    <source>
        <dbReference type="EMBL" id="PST39269.1"/>
    </source>
</evidence>
<accession>A0A2T3FVI4</accession>
<dbReference type="Proteomes" id="UP000241048">
    <property type="component" value="Unassembled WGS sequence"/>
</dbReference>
<protein>
    <recommendedName>
        <fullName evidence="3 4">Dephospho-CoA kinase</fullName>
        <ecNumber evidence="3 4">2.7.1.24</ecNumber>
    </recommendedName>
    <alternativeName>
        <fullName evidence="3">Dephosphocoenzyme A kinase</fullName>
    </alternativeName>
</protein>
<dbReference type="InterPro" id="IPR001977">
    <property type="entry name" value="Depp_CoAkinase"/>
</dbReference>
<organism evidence="5 6">
    <name type="scientific">Clostridium fessum</name>
    <dbReference type="NCBI Taxonomy" id="2126740"/>
    <lineage>
        <taxon>Bacteria</taxon>
        <taxon>Bacillati</taxon>
        <taxon>Bacillota</taxon>
        <taxon>Clostridia</taxon>
        <taxon>Eubacteriales</taxon>
        <taxon>Clostridiaceae</taxon>
        <taxon>Clostridium</taxon>
    </lineage>
</organism>
<keyword evidence="3" id="KW-0173">Coenzyme A biosynthesis</keyword>
<dbReference type="SUPFAM" id="SSF52540">
    <property type="entry name" value="P-loop containing nucleoside triphosphate hydrolases"/>
    <property type="match status" value="1"/>
</dbReference>
<comment type="caution">
    <text evidence="5">The sequence shown here is derived from an EMBL/GenBank/DDBJ whole genome shotgun (WGS) entry which is preliminary data.</text>
</comment>
<dbReference type="NCBIfam" id="TIGR00152">
    <property type="entry name" value="dephospho-CoA kinase"/>
    <property type="match status" value="1"/>
</dbReference>
<dbReference type="PANTHER" id="PTHR10695">
    <property type="entry name" value="DEPHOSPHO-COA KINASE-RELATED"/>
    <property type="match status" value="1"/>
</dbReference>
<evidence type="ECO:0000256" key="1">
    <source>
        <dbReference type="ARBA" id="ARBA00022741"/>
    </source>
</evidence>
<dbReference type="EC" id="2.7.1.24" evidence="3 4"/>
<gene>
    <name evidence="3" type="primary">coaE</name>
    <name evidence="5" type="ORF">C7U56_00520</name>
</gene>
<keyword evidence="3" id="KW-0963">Cytoplasm</keyword>
<dbReference type="UniPathway" id="UPA00241">
    <property type="reaction ID" value="UER00356"/>
</dbReference>
<dbReference type="PANTHER" id="PTHR10695:SF46">
    <property type="entry name" value="BIFUNCTIONAL COENZYME A SYNTHASE-RELATED"/>
    <property type="match status" value="1"/>
</dbReference>
<keyword evidence="1 3" id="KW-0547">Nucleotide-binding</keyword>
<keyword evidence="6" id="KW-1185">Reference proteome</keyword>
<dbReference type="RefSeq" id="WP_107000385.1">
    <property type="nucleotide sequence ID" value="NZ_DBFVRN010000093.1"/>
</dbReference>
<proteinExistence type="inferred from homology"/>
<comment type="similarity">
    <text evidence="3">Belongs to the CoaE family.</text>
</comment>
<dbReference type="AlphaFoldDB" id="A0A2T3FVI4"/>
<evidence type="ECO:0000313" key="6">
    <source>
        <dbReference type="Proteomes" id="UP000241048"/>
    </source>
</evidence>
<comment type="catalytic activity">
    <reaction evidence="3">
        <text>3'-dephospho-CoA + ATP = ADP + CoA + H(+)</text>
        <dbReference type="Rhea" id="RHEA:18245"/>
        <dbReference type="ChEBI" id="CHEBI:15378"/>
        <dbReference type="ChEBI" id="CHEBI:30616"/>
        <dbReference type="ChEBI" id="CHEBI:57287"/>
        <dbReference type="ChEBI" id="CHEBI:57328"/>
        <dbReference type="ChEBI" id="CHEBI:456216"/>
        <dbReference type="EC" id="2.7.1.24"/>
    </reaction>
</comment>
<evidence type="ECO:0000256" key="3">
    <source>
        <dbReference type="HAMAP-Rule" id="MF_00376"/>
    </source>
</evidence>
<dbReference type="GO" id="GO:0005524">
    <property type="term" value="F:ATP binding"/>
    <property type="evidence" value="ECO:0007669"/>
    <property type="project" value="UniProtKB-UniRule"/>
</dbReference>
<feature type="binding site" evidence="3">
    <location>
        <begin position="11"/>
        <end position="16"/>
    </location>
    <ligand>
        <name>ATP</name>
        <dbReference type="ChEBI" id="CHEBI:30616"/>
    </ligand>
</feature>
<dbReference type="HAMAP" id="MF_00376">
    <property type="entry name" value="Dephospho_CoA_kinase"/>
    <property type="match status" value="1"/>
</dbReference>
<reference evidence="5 6" key="1">
    <citation type="submission" date="2018-03" db="EMBL/GenBank/DDBJ databases">
        <title>Lachnoclostridium SNUG30386 gen.nov., sp.nov., isolated from human faeces.</title>
        <authorList>
            <person name="Seo B."/>
            <person name="Jeon K."/>
            <person name="Ko G."/>
        </authorList>
    </citation>
    <scope>NUCLEOTIDE SEQUENCE [LARGE SCALE GENOMIC DNA]</scope>
    <source>
        <strain evidence="5 6">SNUG30386</strain>
    </source>
</reference>
<dbReference type="Gene3D" id="3.40.50.300">
    <property type="entry name" value="P-loop containing nucleotide triphosphate hydrolases"/>
    <property type="match status" value="1"/>
</dbReference>
<dbReference type="GO" id="GO:0004140">
    <property type="term" value="F:dephospho-CoA kinase activity"/>
    <property type="evidence" value="ECO:0007669"/>
    <property type="project" value="UniProtKB-UniRule"/>
</dbReference>
<keyword evidence="2 3" id="KW-0067">ATP-binding</keyword>
<keyword evidence="3 5" id="KW-0418">Kinase</keyword>
<comment type="pathway">
    <text evidence="3">Cofactor biosynthesis; coenzyme A biosynthesis; CoA from (R)-pantothenate: step 5/5.</text>
</comment>
<dbReference type="GO" id="GO:0005737">
    <property type="term" value="C:cytoplasm"/>
    <property type="evidence" value="ECO:0007669"/>
    <property type="project" value="UniProtKB-SubCell"/>
</dbReference>
<name>A0A2T3FVI4_9CLOT</name>
<dbReference type="EMBL" id="PYLO01000001">
    <property type="protein sequence ID" value="PST39269.1"/>
    <property type="molecule type" value="Genomic_DNA"/>
</dbReference>
<dbReference type="PROSITE" id="PS51219">
    <property type="entry name" value="DPCK"/>
    <property type="match status" value="1"/>
</dbReference>
<dbReference type="CDD" id="cd02022">
    <property type="entry name" value="DPCK"/>
    <property type="match status" value="1"/>
</dbReference>
<evidence type="ECO:0000256" key="4">
    <source>
        <dbReference type="NCBIfam" id="TIGR00152"/>
    </source>
</evidence>
<dbReference type="GO" id="GO:0015937">
    <property type="term" value="P:coenzyme A biosynthetic process"/>
    <property type="evidence" value="ECO:0007669"/>
    <property type="project" value="UniProtKB-UniRule"/>
</dbReference>